<gene>
    <name evidence="2" type="ORF">WH47_02315</name>
</gene>
<dbReference type="AlphaFoldDB" id="A0A0L7QJK3"/>
<proteinExistence type="predicted"/>
<evidence type="ECO:0000313" key="2">
    <source>
        <dbReference type="EMBL" id="KOC58827.1"/>
    </source>
</evidence>
<organism evidence="2 3">
    <name type="scientific">Habropoda laboriosa</name>
    <dbReference type="NCBI Taxonomy" id="597456"/>
    <lineage>
        <taxon>Eukaryota</taxon>
        <taxon>Metazoa</taxon>
        <taxon>Ecdysozoa</taxon>
        <taxon>Arthropoda</taxon>
        <taxon>Hexapoda</taxon>
        <taxon>Insecta</taxon>
        <taxon>Pterygota</taxon>
        <taxon>Neoptera</taxon>
        <taxon>Endopterygota</taxon>
        <taxon>Hymenoptera</taxon>
        <taxon>Apocrita</taxon>
        <taxon>Aculeata</taxon>
        <taxon>Apoidea</taxon>
        <taxon>Anthophila</taxon>
        <taxon>Apidae</taxon>
        <taxon>Habropoda</taxon>
    </lineage>
</organism>
<dbReference type="Gene3D" id="1.10.10.1450">
    <property type="match status" value="1"/>
</dbReference>
<evidence type="ECO:0000259" key="1">
    <source>
        <dbReference type="Pfam" id="PF17906"/>
    </source>
</evidence>
<dbReference type="EMBL" id="KQ415077">
    <property type="protein sequence ID" value="KOC58827.1"/>
    <property type="molecule type" value="Genomic_DNA"/>
</dbReference>
<keyword evidence="3" id="KW-1185">Reference proteome</keyword>
<protein>
    <recommendedName>
        <fullName evidence="1">Mos1 transposase HTH domain-containing protein</fullName>
    </recommendedName>
</protein>
<dbReference type="Proteomes" id="UP000053825">
    <property type="component" value="Unassembled WGS sequence"/>
</dbReference>
<evidence type="ECO:0000313" key="3">
    <source>
        <dbReference type="Proteomes" id="UP000053825"/>
    </source>
</evidence>
<dbReference type="Pfam" id="PF17906">
    <property type="entry name" value="HTH_48"/>
    <property type="match status" value="1"/>
</dbReference>
<feature type="domain" description="Mos1 transposase HTH" evidence="1">
    <location>
        <begin position="5"/>
        <end position="54"/>
    </location>
</feature>
<sequence length="90" mass="10718">MKENRVDFRHLIFFFYQNGRNTLETANKVFNVYAEGSLSEKIDHKKFAKFRDENFDLRKNSKRNFSTKCNFQIAGKQEKVVKQNGTYLAE</sequence>
<name>A0A0L7QJK3_9HYME</name>
<accession>A0A0L7QJK3</accession>
<dbReference type="InterPro" id="IPR041426">
    <property type="entry name" value="Mos1_HTH"/>
</dbReference>
<reference evidence="2 3" key="1">
    <citation type="submission" date="2015-07" db="EMBL/GenBank/DDBJ databases">
        <title>The genome of Habropoda laboriosa.</title>
        <authorList>
            <person name="Pan H."/>
            <person name="Kapheim K."/>
        </authorList>
    </citation>
    <scope>NUCLEOTIDE SEQUENCE [LARGE SCALE GENOMIC DNA]</scope>
    <source>
        <strain evidence="2">0110345459</strain>
    </source>
</reference>